<dbReference type="PANTHER" id="PTHR43244">
    <property type="match status" value="1"/>
</dbReference>
<keyword evidence="1" id="KW-0560">Oxidoreductase</keyword>
<reference evidence="5" key="1">
    <citation type="journal article" date="2019" name="Int. J. Syst. Evol. Microbiol.">
        <title>The Global Catalogue of Microorganisms (GCM) 10K type strain sequencing project: providing services to taxonomists for standard genome sequencing and annotation.</title>
        <authorList>
            <consortium name="The Broad Institute Genomics Platform"/>
            <consortium name="The Broad Institute Genome Sequencing Center for Infectious Disease"/>
            <person name="Wu L."/>
            <person name="Ma J."/>
        </authorList>
    </citation>
    <scope>NUCLEOTIDE SEQUENCE [LARGE SCALE GENOMIC DNA]</scope>
    <source>
        <strain evidence="5">JCM 17809</strain>
    </source>
</reference>
<organism evidence="4 5">
    <name type="scientific">Fodinibacter luteus</name>
    <dbReference type="NCBI Taxonomy" id="552064"/>
    <lineage>
        <taxon>Bacteria</taxon>
        <taxon>Bacillati</taxon>
        <taxon>Actinomycetota</taxon>
        <taxon>Actinomycetes</taxon>
        <taxon>Micrococcales</taxon>
        <taxon>Intrasporangiaceae</taxon>
        <taxon>Fodinibacter (ex Wang et al. 2009)</taxon>
    </lineage>
</organism>
<comment type="caution">
    <text evidence="4">The sequence shown here is derived from an EMBL/GenBank/DDBJ whole genome shotgun (WGS) entry which is preliminary data.</text>
</comment>
<protein>
    <submittedName>
        <fullName evidence="4">LLM class flavin-dependent oxidoreductase</fullName>
    </submittedName>
</protein>
<dbReference type="InterPro" id="IPR036661">
    <property type="entry name" value="Luciferase-like_sf"/>
</dbReference>
<evidence type="ECO:0000313" key="5">
    <source>
        <dbReference type="Proteomes" id="UP001500945"/>
    </source>
</evidence>
<dbReference type="SUPFAM" id="SSF51679">
    <property type="entry name" value="Bacterial luciferase-like"/>
    <property type="match status" value="1"/>
</dbReference>
<keyword evidence="5" id="KW-1185">Reference proteome</keyword>
<feature type="domain" description="Luciferase-like" evidence="3">
    <location>
        <begin position="39"/>
        <end position="243"/>
    </location>
</feature>
<evidence type="ECO:0000256" key="2">
    <source>
        <dbReference type="SAM" id="MobiDB-lite"/>
    </source>
</evidence>
<dbReference type="Gene3D" id="3.20.20.30">
    <property type="entry name" value="Luciferase-like domain"/>
    <property type="match status" value="1"/>
</dbReference>
<evidence type="ECO:0000313" key="4">
    <source>
        <dbReference type="EMBL" id="GAA4399912.1"/>
    </source>
</evidence>
<dbReference type="EMBL" id="BAABGM010000003">
    <property type="protein sequence ID" value="GAA4399912.1"/>
    <property type="molecule type" value="Genomic_DNA"/>
</dbReference>
<name>A0ABP8K4E9_9MICO</name>
<proteinExistence type="predicted"/>
<dbReference type="InterPro" id="IPR011251">
    <property type="entry name" value="Luciferase-like_dom"/>
</dbReference>
<dbReference type="InterPro" id="IPR050564">
    <property type="entry name" value="F420-G6PD/mer"/>
</dbReference>
<accession>A0ABP8K4E9</accession>
<sequence length="315" mass="33909">MTAPTEGPGRAPGPPPTRRATADAARDGIRHGITILPELPWRESAPMWRAAEEMGFDHAWTYDHLVWGGLPDASWFAAVPTLAAAAGVTTTIRLGTFVASPNYRHPYTFARDVLTLDDLSGGRFVCGLGAGGDLDAGILGEDRTLKERVDRFHEFVQLLDRLLREDRVDHVGGWYTARGARTLPGPVRHRVPLLVAANGPRSIRLAATLGDGWITYGGKGDTLDAWFGHVAELAARFDDAVDAVGRGPLDRVLSLDSSPRFSLDSVELYAEMVGRAAELGFTDVVTHWPRPSGPYAGDVAVLESVAATVLTRTPG</sequence>
<dbReference type="PANTHER" id="PTHR43244:SF1">
    <property type="entry name" value="5,10-METHYLENETETRAHYDROMETHANOPTERIN REDUCTASE"/>
    <property type="match status" value="1"/>
</dbReference>
<evidence type="ECO:0000259" key="3">
    <source>
        <dbReference type="Pfam" id="PF00296"/>
    </source>
</evidence>
<dbReference type="Pfam" id="PF00296">
    <property type="entry name" value="Bac_luciferase"/>
    <property type="match status" value="1"/>
</dbReference>
<feature type="region of interest" description="Disordered" evidence="2">
    <location>
        <begin position="1"/>
        <end position="23"/>
    </location>
</feature>
<dbReference type="Proteomes" id="UP001500945">
    <property type="component" value="Unassembled WGS sequence"/>
</dbReference>
<evidence type="ECO:0000256" key="1">
    <source>
        <dbReference type="ARBA" id="ARBA00023002"/>
    </source>
</evidence>
<gene>
    <name evidence="4" type="ORF">GCM10023168_07990</name>
</gene>